<dbReference type="Proteomes" id="UP000289193">
    <property type="component" value="Unassembled WGS sequence"/>
</dbReference>
<dbReference type="InterPro" id="IPR010930">
    <property type="entry name" value="Flg_bb/hook_C_dom"/>
</dbReference>
<protein>
    <submittedName>
        <fullName evidence="7">Flagellar hook protein</fullName>
    </submittedName>
</protein>
<evidence type="ECO:0000256" key="4">
    <source>
        <dbReference type="RuleBase" id="RU362116"/>
    </source>
</evidence>
<dbReference type="InterPro" id="IPR020013">
    <property type="entry name" value="Flagellar_FlgE/F/G"/>
</dbReference>
<name>A0AAX2A6A9_9BACT</name>
<evidence type="ECO:0000313" key="9">
    <source>
        <dbReference type="Proteomes" id="UP000253850"/>
    </source>
</evidence>
<dbReference type="Proteomes" id="UP000253850">
    <property type="component" value="Chromosome"/>
</dbReference>
<keyword evidence="7" id="KW-0969">Cilium</keyword>
<reference evidence="8 10" key="1">
    <citation type="submission" date="2017-10" db="EMBL/GenBank/DDBJ databases">
        <title>Genomics of the genus Arcobacter.</title>
        <authorList>
            <person name="Perez-Cataluna A."/>
            <person name="Figueras M.J."/>
        </authorList>
    </citation>
    <scope>NUCLEOTIDE SEQUENCE [LARGE SCALE GENOMIC DNA]</scope>
    <source>
        <strain evidence="8 10">CECT 7835</strain>
    </source>
</reference>
<dbReference type="Pfam" id="PF06429">
    <property type="entry name" value="Flg_bbr_C"/>
    <property type="match status" value="1"/>
</dbReference>
<evidence type="ECO:0000256" key="1">
    <source>
        <dbReference type="ARBA" id="ARBA00004117"/>
    </source>
</evidence>
<keyword evidence="10" id="KW-1185">Reference proteome</keyword>
<accession>A0AAX2A6A9</accession>
<keyword evidence="7" id="KW-0966">Cell projection</keyword>
<evidence type="ECO:0000313" key="8">
    <source>
        <dbReference type="EMBL" id="RXK09335.1"/>
    </source>
</evidence>
<keyword evidence="7" id="KW-0282">Flagellum</keyword>
<dbReference type="EMBL" id="PDKM01000006">
    <property type="protein sequence ID" value="RXK09335.1"/>
    <property type="molecule type" value="Genomic_DNA"/>
</dbReference>
<dbReference type="RefSeq" id="WP_114838355.1">
    <property type="nucleotide sequence ID" value="NZ_CP031217.1"/>
</dbReference>
<evidence type="ECO:0000313" key="7">
    <source>
        <dbReference type="EMBL" id="AXH11480.1"/>
    </source>
</evidence>
<evidence type="ECO:0000259" key="6">
    <source>
        <dbReference type="Pfam" id="PF22692"/>
    </source>
</evidence>
<dbReference type="PANTHER" id="PTHR30435:SF19">
    <property type="entry name" value="FLAGELLAR BASAL-BODY ROD PROTEIN FLGG"/>
    <property type="match status" value="1"/>
</dbReference>
<evidence type="ECO:0000256" key="3">
    <source>
        <dbReference type="ARBA" id="ARBA00023143"/>
    </source>
</evidence>
<dbReference type="KEGG" id="hbv:ABIV_0459"/>
<feature type="domain" description="Flagellar hook protein FlgE/F/G-like D1" evidence="6">
    <location>
        <begin position="78"/>
        <end position="122"/>
    </location>
</feature>
<dbReference type="GO" id="GO:0071978">
    <property type="term" value="P:bacterial-type flagellum-dependent swarming motility"/>
    <property type="evidence" value="ECO:0007669"/>
    <property type="project" value="TreeGrafter"/>
</dbReference>
<evidence type="ECO:0000259" key="5">
    <source>
        <dbReference type="Pfam" id="PF06429"/>
    </source>
</evidence>
<gene>
    <name evidence="7" type="primary">flgE</name>
    <name evidence="7" type="ORF">ABIV_0459</name>
    <name evidence="8" type="ORF">CRV05_10425</name>
</gene>
<evidence type="ECO:0000256" key="2">
    <source>
        <dbReference type="ARBA" id="ARBA00009677"/>
    </source>
</evidence>
<comment type="subcellular location">
    <subcellularLocation>
        <location evidence="1 4">Bacterial flagellum basal body</location>
    </subcellularLocation>
</comment>
<organism evidence="8 10">
    <name type="scientific">Halarcobacter bivalviorum</name>
    <dbReference type="NCBI Taxonomy" id="663364"/>
    <lineage>
        <taxon>Bacteria</taxon>
        <taxon>Pseudomonadati</taxon>
        <taxon>Campylobacterota</taxon>
        <taxon>Epsilonproteobacteria</taxon>
        <taxon>Campylobacterales</taxon>
        <taxon>Arcobacteraceae</taxon>
        <taxon>Halarcobacter</taxon>
    </lineage>
</organism>
<dbReference type="GO" id="GO:0009425">
    <property type="term" value="C:bacterial-type flagellum basal body"/>
    <property type="evidence" value="ECO:0007669"/>
    <property type="project" value="UniProtKB-SubCell"/>
</dbReference>
<comment type="similarity">
    <text evidence="2 4">Belongs to the flagella basal body rod proteins family.</text>
</comment>
<dbReference type="NCBIfam" id="TIGR03506">
    <property type="entry name" value="FlgEFG_subfam"/>
    <property type="match status" value="1"/>
</dbReference>
<keyword evidence="3 4" id="KW-0975">Bacterial flagellum</keyword>
<dbReference type="InterPro" id="IPR053967">
    <property type="entry name" value="LlgE_F_G-like_D1"/>
</dbReference>
<sequence>MISGLWNGISGLDTFEKALSSQSNNISNTNTIGHKSDTISFQDMMYQSRYGKGVMVQDIRKDFSQGGLKVTNNDLDVAIEGKGFFIVNDPLTGENFYTRAGNFKVGANGTLQTVDGKMVYGSTPVLTNLTSSDGTSQFTNKYNTEITSKQISTADYIESINAKTTDYTLSAQDSGVSGSGFKDRASKISDIRDLITNYNEKLDLYVSNPNAASTPATSQQTQISYASFLTDLQSEDDYIEVSINGENVRQYFDTDVQTTMNLFADKLSSVTGLTASVDTSGLVTIDSLVPGKDFDIKDAAINNNAPVITETIAPSIGSGRGMVDSARTALKNALEAADAKFLEMTHTIGNSNAALTGIGEIQLKLDSLNIVENVFGNLSIENGVIYAKDGENKFLIGKLETAYFINPEGLNPQGNNLYAANVEAGDPLNAQYVNKLVGGAVELSNTNLGDGLVDMMVYQRAFEASSKSITTADEFLKTALQLKK</sequence>
<dbReference type="SUPFAM" id="SSF117143">
    <property type="entry name" value="Flagellar hook protein flgE"/>
    <property type="match status" value="1"/>
</dbReference>
<feature type="domain" description="Flagellar basal-body/hook protein C-terminal" evidence="5">
    <location>
        <begin position="438"/>
        <end position="482"/>
    </location>
</feature>
<reference evidence="7 9" key="2">
    <citation type="submission" date="2018-07" db="EMBL/GenBank/DDBJ databases">
        <title>Complete genome of the Arcobacter bivalviorum type strain LMG 26154.</title>
        <authorList>
            <person name="Miller W.G."/>
            <person name="Yee E."/>
            <person name="Bono J.L."/>
        </authorList>
    </citation>
    <scope>NUCLEOTIDE SEQUENCE [LARGE SCALE GENOMIC DNA]</scope>
    <source>
        <strain evidence="7 9">LMG 26154</strain>
    </source>
</reference>
<dbReference type="InterPro" id="IPR037925">
    <property type="entry name" value="FlgE/F/G-like"/>
</dbReference>
<dbReference type="PANTHER" id="PTHR30435">
    <property type="entry name" value="FLAGELLAR PROTEIN"/>
    <property type="match status" value="1"/>
</dbReference>
<proteinExistence type="inferred from homology"/>
<dbReference type="AlphaFoldDB" id="A0AAX2A6A9"/>
<dbReference type="Pfam" id="PF22692">
    <property type="entry name" value="LlgE_F_G_D1"/>
    <property type="match status" value="1"/>
</dbReference>
<evidence type="ECO:0000313" key="10">
    <source>
        <dbReference type="Proteomes" id="UP000289193"/>
    </source>
</evidence>
<dbReference type="EMBL" id="CP031217">
    <property type="protein sequence ID" value="AXH11480.1"/>
    <property type="molecule type" value="Genomic_DNA"/>
</dbReference>